<feature type="domain" description="Fibronectin type-III" evidence="1">
    <location>
        <begin position="208"/>
        <end position="299"/>
    </location>
</feature>
<evidence type="ECO:0000313" key="2">
    <source>
        <dbReference type="EMBL" id="HDP78953.1"/>
    </source>
</evidence>
<dbReference type="PANTHER" id="PTHR42754:SF1">
    <property type="entry name" value="LIPOPROTEIN"/>
    <property type="match status" value="1"/>
</dbReference>
<dbReference type="AlphaFoldDB" id="A0A7C1D0F9"/>
<dbReference type="SUPFAM" id="SSF49265">
    <property type="entry name" value="Fibronectin type III"/>
    <property type="match status" value="1"/>
</dbReference>
<dbReference type="InterPro" id="IPR003961">
    <property type="entry name" value="FN3_dom"/>
</dbReference>
<gene>
    <name evidence="2" type="ORF">ENN47_12415</name>
</gene>
<dbReference type="InterPro" id="IPR036116">
    <property type="entry name" value="FN3_sf"/>
</dbReference>
<dbReference type="SUPFAM" id="SSF50998">
    <property type="entry name" value="Quinoprotein alcohol dehydrogenase-like"/>
    <property type="match status" value="1"/>
</dbReference>
<organism evidence="2">
    <name type="scientific">Mesotoga infera</name>
    <dbReference type="NCBI Taxonomy" id="1236046"/>
    <lineage>
        <taxon>Bacteria</taxon>
        <taxon>Thermotogati</taxon>
        <taxon>Thermotogota</taxon>
        <taxon>Thermotogae</taxon>
        <taxon>Kosmotogales</taxon>
        <taxon>Kosmotogaceae</taxon>
        <taxon>Mesotoga</taxon>
    </lineage>
</organism>
<dbReference type="InterPro" id="IPR013783">
    <property type="entry name" value="Ig-like_fold"/>
</dbReference>
<accession>A0A7C1D0F9</accession>
<dbReference type="PROSITE" id="PS50853">
    <property type="entry name" value="FN3"/>
    <property type="match status" value="1"/>
</dbReference>
<reference evidence="2" key="1">
    <citation type="journal article" date="2020" name="mSystems">
        <title>Genome- and Community-Level Interaction Insights into Carbon Utilization and Element Cycling Functions of Hydrothermarchaeota in Hydrothermal Sediment.</title>
        <authorList>
            <person name="Zhou Z."/>
            <person name="Liu Y."/>
            <person name="Xu W."/>
            <person name="Pan J."/>
            <person name="Luo Z.H."/>
            <person name="Li M."/>
        </authorList>
    </citation>
    <scope>NUCLEOTIDE SEQUENCE [LARGE SCALE GENOMIC DNA]</scope>
    <source>
        <strain evidence="2">SpSt-1179</strain>
    </source>
</reference>
<dbReference type="PANTHER" id="PTHR42754">
    <property type="entry name" value="ENDOGLUCANASE"/>
    <property type="match status" value="1"/>
</dbReference>
<sequence>MRRILFAAIACFAVIAVVSGFGLLKGQSADFEVLELRSVRAEYGVLLSIPVFDLVRSNGTALAFSVVGEKGRIENDLLLIDTKSLSCPKDEVEIVVQSEKSTVVVPIEIEVENPLPSPALAITNQKLFEGECLEIDLKELTTSNSENISYEIVSGVGEIRDAEYRYTAGPREAPVAHRVTIKAIDMLGQWHCETFSIIIMDKNHWPEEPHSPYPDDGVEDFMNNLVLSWKCEDPDGDRLSYTLYFGAGNLELQAGQIADTNYTLPSLEPDTEYSWQVVAEDEKGGLTRGPIWSFRTKRIPKLKWKRVIGIDGRDSFAKIRPLSDGSFILAGSTDTELVSDSSEKELSRAGWVVKLDENGYFAWQKKFDMGWTEFNDIIQTYDKGFLVVGKTQSSTDLGSGEGSSLLAIKLDRFANESWRFRIGENQSEAAAVVEIEDGYLILGTNSSHESEGKSIALIKLDRSGTGVWQQSFGGSAFERAVDFNLDPKGDIVIVAETTSMDGEAKGNSGSLLTINGLTLEFSSVLVIKVSIDGELLWSKVLGGESEDSPSSVKVAANGDIFVGGSTSSTKGAFSRKTSDYDGFVIKLSEEGEVLWTKCLGGNGNDFLQDFYITPSGGLQAVGFSESNPERKSTENTLLQRAGLAYSDIWLLQIDVDGNLLWDKYLGGELEDVSLAVASSGNGFALSGFSASSDGDLGSN</sequence>
<comment type="caution">
    <text evidence="2">The sequence shown here is derived from an EMBL/GenBank/DDBJ whole genome shotgun (WGS) entry which is preliminary data.</text>
</comment>
<dbReference type="CDD" id="cd00063">
    <property type="entry name" value="FN3"/>
    <property type="match status" value="1"/>
</dbReference>
<dbReference type="Proteomes" id="UP000886198">
    <property type="component" value="Unassembled WGS sequence"/>
</dbReference>
<dbReference type="Gene3D" id="2.60.40.10">
    <property type="entry name" value="Immunoglobulins"/>
    <property type="match status" value="1"/>
</dbReference>
<proteinExistence type="predicted"/>
<dbReference type="InterPro" id="IPR011047">
    <property type="entry name" value="Quinoprotein_ADH-like_sf"/>
</dbReference>
<dbReference type="EMBL" id="DSBT01000380">
    <property type="protein sequence ID" value="HDP78953.1"/>
    <property type="molecule type" value="Genomic_DNA"/>
</dbReference>
<protein>
    <recommendedName>
        <fullName evidence="1">Fibronectin type-III domain-containing protein</fullName>
    </recommendedName>
</protein>
<evidence type="ECO:0000259" key="1">
    <source>
        <dbReference type="PROSITE" id="PS50853"/>
    </source>
</evidence>
<dbReference type="Pfam" id="PF00041">
    <property type="entry name" value="fn3"/>
    <property type="match status" value="1"/>
</dbReference>
<feature type="non-terminal residue" evidence="2">
    <location>
        <position position="699"/>
    </location>
</feature>
<name>A0A7C1D0F9_9BACT</name>